<reference evidence="1 2" key="1">
    <citation type="submission" date="2022-05" db="EMBL/GenBank/DDBJ databases">
        <title>Novel Pseudomonas spp. Isolated from a Rainbow Trout Aquaculture Facility.</title>
        <authorList>
            <person name="Testerman T."/>
            <person name="Graf J."/>
        </authorList>
    </citation>
    <scope>NUCLEOTIDE SEQUENCE [LARGE SCALE GENOMIC DNA]</scope>
    <source>
        <strain evidence="1 2">ID1025</strain>
    </source>
</reference>
<dbReference type="RefSeq" id="WP_273894597.1">
    <property type="nucleotide sequence ID" value="NZ_JAMDGP010000027.1"/>
</dbReference>
<gene>
    <name evidence="1" type="ORF">M5G17_19725</name>
</gene>
<protein>
    <submittedName>
        <fullName evidence="1">Uncharacterized protein</fullName>
    </submittedName>
</protein>
<organism evidence="1 2">
    <name type="scientific">Pseudomonas rubra</name>
    <dbReference type="NCBI Taxonomy" id="2942627"/>
    <lineage>
        <taxon>Bacteria</taxon>
        <taxon>Pseudomonadati</taxon>
        <taxon>Pseudomonadota</taxon>
        <taxon>Gammaproteobacteria</taxon>
        <taxon>Pseudomonadales</taxon>
        <taxon>Pseudomonadaceae</taxon>
        <taxon>Pseudomonas</taxon>
    </lineage>
</organism>
<dbReference type="Proteomes" id="UP001148184">
    <property type="component" value="Unassembled WGS sequence"/>
</dbReference>
<name>A0ABT5PCH5_9PSED</name>
<dbReference type="EMBL" id="JAMDGZ010000047">
    <property type="protein sequence ID" value="MDD1015907.1"/>
    <property type="molecule type" value="Genomic_DNA"/>
</dbReference>
<evidence type="ECO:0000313" key="2">
    <source>
        <dbReference type="Proteomes" id="UP001148184"/>
    </source>
</evidence>
<comment type="caution">
    <text evidence="1">The sequence shown here is derived from an EMBL/GenBank/DDBJ whole genome shotgun (WGS) entry which is preliminary data.</text>
</comment>
<keyword evidence="2" id="KW-1185">Reference proteome</keyword>
<accession>A0ABT5PCH5</accession>
<sequence length="117" mass="13347">MHNIPPALAENVGLFWYTDAEQYRNFLSIYVDAKAMHDTYAEWQRDALDLEIRLRNSGRVTIRVCSTPEEFKTWCRASGLPLNGKSRARFVNHKIGSGTVKTASLQDEIRIAHHGTD</sequence>
<proteinExistence type="predicted"/>
<evidence type="ECO:0000313" key="1">
    <source>
        <dbReference type="EMBL" id="MDD1015907.1"/>
    </source>
</evidence>